<protein>
    <recommendedName>
        <fullName evidence="1">Carboxymuconolactone decarboxylase-like domain-containing protein</fullName>
    </recommendedName>
</protein>
<dbReference type="Gene3D" id="1.20.1290.10">
    <property type="entry name" value="AhpD-like"/>
    <property type="match status" value="1"/>
</dbReference>
<dbReference type="GO" id="GO:0051920">
    <property type="term" value="F:peroxiredoxin activity"/>
    <property type="evidence" value="ECO:0007669"/>
    <property type="project" value="InterPro"/>
</dbReference>
<dbReference type="PANTHER" id="PTHR35446:SF2">
    <property type="entry name" value="CARBOXYMUCONOLACTONE DECARBOXYLASE-LIKE DOMAIN-CONTAINING PROTEIN"/>
    <property type="match status" value="1"/>
</dbReference>
<dbReference type="Pfam" id="PF02627">
    <property type="entry name" value="CMD"/>
    <property type="match status" value="1"/>
</dbReference>
<dbReference type="InterPro" id="IPR029032">
    <property type="entry name" value="AhpD-like"/>
</dbReference>
<sequence length="177" mass="19868">MFRINSIPEAEAEGRVKKVYDDLKDSLGMVPNIFKALSLWPRGLELYVEMFKGTMFAETKLTRGVKEMIAATVSKTNECDYCLIHHTNFMTLYGISPAVSEQIVRDPQSADISKAEKRLLAYVKKVTQQACKVTDADVESLKEIGWSEEEILEATMIISLFNSINRVADALGVQLEV</sequence>
<organism evidence="2">
    <name type="scientific">hydrothermal vent metagenome</name>
    <dbReference type="NCBI Taxonomy" id="652676"/>
    <lineage>
        <taxon>unclassified sequences</taxon>
        <taxon>metagenomes</taxon>
        <taxon>ecological metagenomes</taxon>
    </lineage>
</organism>
<dbReference type="PANTHER" id="PTHR35446">
    <property type="entry name" value="SI:CH211-175M2.5"/>
    <property type="match status" value="1"/>
</dbReference>
<dbReference type="InterPro" id="IPR004675">
    <property type="entry name" value="AhpD_core"/>
</dbReference>
<evidence type="ECO:0000313" key="2">
    <source>
        <dbReference type="EMBL" id="VAX33106.1"/>
    </source>
</evidence>
<evidence type="ECO:0000259" key="1">
    <source>
        <dbReference type="Pfam" id="PF02627"/>
    </source>
</evidence>
<accession>A0A3B1CR88</accession>
<gene>
    <name evidence="2" type="ORF">MNBD_NITROSPINAE05-132</name>
</gene>
<dbReference type="AlphaFoldDB" id="A0A3B1CR88"/>
<feature type="domain" description="Carboxymuconolactone decarboxylase-like" evidence="1">
    <location>
        <begin position="44"/>
        <end position="98"/>
    </location>
</feature>
<dbReference type="InterPro" id="IPR003779">
    <property type="entry name" value="CMD-like"/>
</dbReference>
<reference evidence="2" key="1">
    <citation type="submission" date="2018-06" db="EMBL/GenBank/DDBJ databases">
        <authorList>
            <person name="Zhirakovskaya E."/>
        </authorList>
    </citation>
    <scope>NUCLEOTIDE SEQUENCE</scope>
</reference>
<dbReference type="SUPFAM" id="SSF69118">
    <property type="entry name" value="AhpD-like"/>
    <property type="match status" value="1"/>
</dbReference>
<name>A0A3B1CR88_9ZZZZ</name>
<proteinExistence type="predicted"/>
<dbReference type="InterPro" id="IPR010195">
    <property type="entry name" value="Uncharacterised_peroxidase-rel"/>
</dbReference>
<dbReference type="EMBL" id="UOGG01000235">
    <property type="protein sequence ID" value="VAX33106.1"/>
    <property type="molecule type" value="Genomic_DNA"/>
</dbReference>
<dbReference type="NCBIfam" id="TIGR00778">
    <property type="entry name" value="ahpD_dom"/>
    <property type="match status" value="1"/>
</dbReference>
<dbReference type="NCBIfam" id="TIGR01926">
    <property type="entry name" value="peroxid_rel"/>
    <property type="match status" value="1"/>
</dbReference>